<protein>
    <submittedName>
        <fullName evidence="1">Uncharacterized protein</fullName>
    </submittedName>
</protein>
<comment type="caution">
    <text evidence="1">The sequence shown here is derived from an EMBL/GenBank/DDBJ whole genome shotgun (WGS) entry which is preliminary data.</text>
</comment>
<dbReference type="Proteomes" id="UP001165960">
    <property type="component" value="Unassembled WGS sequence"/>
</dbReference>
<evidence type="ECO:0000313" key="2">
    <source>
        <dbReference type="Proteomes" id="UP001165960"/>
    </source>
</evidence>
<keyword evidence="2" id="KW-1185">Reference proteome</keyword>
<reference evidence="1" key="1">
    <citation type="submission" date="2022-04" db="EMBL/GenBank/DDBJ databases">
        <title>Genome of the entomopathogenic fungus Entomophthora muscae.</title>
        <authorList>
            <person name="Elya C."/>
            <person name="Lovett B.R."/>
            <person name="Lee E."/>
            <person name="Macias A.M."/>
            <person name="Hajek A.E."/>
            <person name="De Bivort B.L."/>
            <person name="Kasson M.T."/>
            <person name="De Fine Licht H.H."/>
            <person name="Stajich J.E."/>
        </authorList>
    </citation>
    <scope>NUCLEOTIDE SEQUENCE</scope>
    <source>
        <strain evidence="1">Berkeley</strain>
    </source>
</reference>
<organism evidence="1 2">
    <name type="scientific">Entomophthora muscae</name>
    <dbReference type="NCBI Taxonomy" id="34485"/>
    <lineage>
        <taxon>Eukaryota</taxon>
        <taxon>Fungi</taxon>
        <taxon>Fungi incertae sedis</taxon>
        <taxon>Zoopagomycota</taxon>
        <taxon>Entomophthoromycotina</taxon>
        <taxon>Entomophthoromycetes</taxon>
        <taxon>Entomophthorales</taxon>
        <taxon>Entomophthoraceae</taxon>
        <taxon>Entomophthora</taxon>
    </lineage>
</organism>
<name>A0ACC2RDB2_9FUNG</name>
<accession>A0ACC2RDB2</accession>
<gene>
    <name evidence="1" type="ORF">DSO57_1038728</name>
</gene>
<proteinExistence type="predicted"/>
<dbReference type="EMBL" id="QTSX02007623">
    <property type="protein sequence ID" value="KAJ9048060.1"/>
    <property type="molecule type" value="Genomic_DNA"/>
</dbReference>
<evidence type="ECO:0000313" key="1">
    <source>
        <dbReference type="EMBL" id="KAJ9048060.1"/>
    </source>
</evidence>
<sequence>MPQPSPEFDVTRTSPTPYPNIQPIKSIPARKDMLNPSPTWLASRFHSPLPDFQPIAKPLQVGGATSIFSNRQESSGE</sequence>